<feature type="region of interest" description="Disordered" evidence="1">
    <location>
        <begin position="292"/>
        <end position="327"/>
    </location>
</feature>
<name>A0AAE1AZ10_9GAST</name>
<sequence>MSEVTGPKPILKSLRPTDSNKCSGVKPTHLSIGYPQAEFCPLNPRSYSCGFSRDGRIIGSNLPVPYPRDHPWYHDIPFRRTVDWYAPAITRDKGHGKKEEKQPSEFVDGCERCRLEHATAHSNSGGRVSSKQGCCRHEIKIVQGQGEKAENDGHEEDEQDVTVRYVVEDDPKFKAWVDEKVAAQREREKIQRAIRQVPWEIKLSPGHYAPSVLQTTNETYGQHLDMLPKSPLVYPEVEVKHKYLPLLVRYRRSNMSDHPPIPDHSFAVDRSEMETLDGAPLRGLMGAPFKPEWNTRPEALTSDRDDLKSPAKAKSKQKIPTTTPCCRGTTFARGSGIKPPAPGFLVKDPWTFRRSAIVLGQVIGERELGCTWPMYTPTGLELNHPIQRYVCMTSGHPNSERDPGNIKIPVNSTAEIYRTDADQLVPKPVRILCAPKDPNFVGVDTHHPCHRDFFNAEYLPKPASTREDFKCNPASNPLPCDNRISRSF</sequence>
<comment type="caution">
    <text evidence="2">The sequence shown here is derived from an EMBL/GenBank/DDBJ whole genome shotgun (WGS) entry which is preliminary data.</text>
</comment>
<protein>
    <submittedName>
        <fullName evidence="2">Uncharacterized protein</fullName>
    </submittedName>
</protein>
<feature type="region of interest" description="Disordered" evidence="1">
    <location>
        <begin position="1"/>
        <end position="22"/>
    </location>
</feature>
<reference evidence="2" key="1">
    <citation type="journal article" date="2023" name="G3 (Bethesda)">
        <title>A reference genome for the long-term kleptoplast-retaining sea slug Elysia crispata morphotype clarki.</title>
        <authorList>
            <person name="Eastman K.E."/>
            <person name="Pendleton A.L."/>
            <person name="Shaikh M.A."/>
            <person name="Suttiyut T."/>
            <person name="Ogas R."/>
            <person name="Tomko P."/>
            <person name="Gavelis G."/>
            <person name="Widhalm J.R."/>
            <person name="Wisecaver J.H."/>
        </authorList>
    </citation>
    <scope>NUCLEOTIDE SEQUENCE</scope>
    <source>
        <strain evidence="2">ECLA1</strain>
    </source>
</reference>
<gene>
    <name evidence="2" type="ORF">RRG08_041593</name>
</gene>
<dbReference type="AlphaFoldDB" id="A0AAE1AZ10"/>
<dbReference type="EMBL" id="JAWDGP010000898">
    <property type="protein sequence ID" value="KAK3796279.1"/>
    <property type="molecule type" value="Genomic_DNA"/>
</dbReference>
<proteinExistence type="predicted"/>
<keyword evidence="3" id="KW-1185">Reference proteome</keyword>
<evidence type="ECO:0000313" key="2">
    <source>
        <dbReference type="EMBL" id="KAK3796279.1"/>
    </source>
</evidence>
<evidence type="ECO:0000256" key="1">
    <source>
        <dbReference type="SAM" id="MobiDB-lite"/>
    </source>
</evidence>
<accession>A0AAE1AZ10</accession>
<organism evidence="2 3">
    <name type="scientific">Elysia crispata</name>
    <name type="common">lettuce slug</name>
    <dbReference type="NCBI Taxonomy" id="231223"/>
    <lineage>
        <taxon>Eukaryota</taxon>
        <taxon>Metazoa</taxon>
        <taxon>Spiralia</taxon>
        <taxon>Lophotrochozoa</taxon>
        <taxon>Mollusca</taxon>
        <taxon>Gastropoda</taxon>
        <taxon>Heterobranchia</taxon>
        <taxon>Euthyneura</taxon>
        <taxon>Panpulmonata</taxon>
        <taxon>Sacoglossa</taxon>
        <taxon>Placobranchoidea</taxon>
        <taxon>Plakobranchidae</taxon>
        <taxon>Elysia</taxon>
    </lineage>
</organism>
<evidence type="ECO:0000313" key="3">
    <source>
        <dbReference type="Proteomes" id="UP001283361"/>
    </source>
</evidence>
<dbReference type="Proteomes" id="UP001283361">
    <property type="component" value="Unassembled WGS sequence"/>
</dbReference>